<reference evidence="2" key="1">
    <citation type="submission" date="2020-12" db="EMBL/GenBank/DDBJ databases">
        <title>Prauserella sp. ASG 168, a novel actinomycete isolated from cave rock.</title>
        <authorList>
            <person name="Suriyachadkun C."/>
        </authorList>
    </citation>
    <scope>NUCLEOTIDE SEQUENCE</scope>
    <source>
        <strain evidence="2">ASG 168</strain>
    </source>
</reference>
<dbReference type="AlphaFoldDB" id="A0A934QVC7"/>
<evidence type="ECO:0000256" key="1">
    <source>
        <dbReference type="SAM" id="MobiDB-lite"/>
    </source>
</evidence>
<dbReference type="InterPro" id="IPR014710">
    <property type="entry name" value="RmlC-like_jellyroll"/>
</dbReference>
<dbReference type="EMBL" id="JAENJH010000006">
    <property type="protein sequence ID" value="MBK1787215.1"/>
    <property type="molecule type" value="Genomic_DNA"/>
</dbReference>
<protein>
    <recommendedName>
        <fullName evidence="4">Cupin</fullName>
    </recommendedName>
</protein>
<dbReference type="SUPFAM" id="SSF51182">
    <property type="entry name" value="RmlC-like cupins"/>
    <property type="match status" value="1"/>
</dbReference>
<evidence type="ECO:0000313" key="2">
    <source>
        <dbReference type="EMBL" id="MBK1787215.1"/>
    </source>
</evidence>
<dbReference type="Gene3D" id="2.60.120.10">
    <property type="entry name" value="Jelly Rolls"/>
    <property type="match status" value="1"/>
</dbReference>
<feature type="region of interest" description="Disordered" evidence="1">
    <location>
        <begin position="108"/>
        <end position="138"/>
    </location>
</feature>
<accession>A0A934QVC7</accession>
<evidence type="ECO:0000313" key="3">
    <source>
        <dbReference type="Proteomes" id="UP000635245"/>
    </source>
</evidence>
<dbReference type="RefSeq" id="WP_200321605.1">
    <property type="nucleotide sequence ID" value="NZ_JAENJH010000006.1"/>
</dbReference>
<keyword evidence="3" id="KW-1185">Reference proteome</keyword>
<evidence type="ECO:0008006" key="4">
    <source>
        <dbReference type="Google" id="ProtNLM"/>
    </source>
</evidence>
<organism evidence="2 3">
    <name type="scientific">Prauserella cavernicola</name>
    <dbReference type="NCBI Taxonomy" id="2800127"/>
    <lineage>
        <taxon>Bacteria</taxon>
        <taxon>Bacillati</taxon>
        <taxon>Actinomycetota</taxon>
        <taxon>Actinomycetes</taxon>
        <taxon>Pseudonocardiales</taxon>
        <taxon>Pseudonocardiaceae</taxon>
        <taxon>Prauserella</taxon>
    </lineage>
</organism>
<comment type="caution">
    <text evidence="2">The sequence shown here is derived from an EMBL/GenBank/DDBJ whole genome shotgun (WGS) entry which is preliminary data.</text>
</comment>
<dbReference type="Proteomes" id="UP000635245">
    <property type="component" value="Unassembled WGS sequence"/>
</dbReference>
<sequence>MTDYPPTPGDTLVFENDRVRVWSMTLEANGGMFDFHQHHHDHLVLWPDAGRAEAQQLGDEAWTARQEAEPGFCLFKTVGSESPLTPHRIRNLEDHPVTHYIIELISEPSPSATALPAETNDRGFTSDPLMGTSGQESS</sequence>
<proteinExistence type="predicted"/>
<gene>
    <name evidence="2" type="ORF">JHE00_23060</name>
</gene>
<dbReference type="InterPro" id="IPR011051">
    <property type="entry name" value="RmlC_Cupin_sf"/>
</dbReference>
<name>A0A934QVC7_9PSEU</name>